<dbReference type="SUPFAM" id="SSF51735">
    <property type="entry name" value="NAD(P)-binding Rossmann-fold domains"/>
    <property type="match status" value="1"/>
</dbReference>
<dbReference type="SUPFAM" id="SSF56801">
    <property type="entry name" value="Acetyl-CoA synthetase-like"/>
    <property type="match status" value="1"/>
</dbReference>
<dbReference type="InterPro" id="IPR013120">
    <property type="entry name" value="FAR_NAD-bd"/>
</dbReference>
<dbReference type="Gene3D" id="3.40.50.12780">
    <property type="entry name" value="N-terminal domain of ligase-like"/>
    <property type="match status" value="1"/>
</dbReference>
<feature type="transmembrane region" description="Helical" evidence="3">
    <location>
        <begin position="77"/>
        <end position="102"/>
    </location>
</feature>
<dbReference type="InterPro" id="IPR036736">
    <property type="entry name" value="ACP-like_sf"/>
</dbReference>
<proteinExistence type="predicted"/>
<dbReference type="InterPro" id="IPR020806">
    <property type="entry name" value="PKS_PP-bd"/>
</dbReference>
<keyword evidence="3" id="KW-0812">Transmembrane</keyword>
<dbReference type="AlphaFoldDB" id="A0A8H5HIW0"/>
<comment type="caution">
    <text evidence="5">The sequence shown here is derived from an EMBL/GenBank/DDBJ whole genome shotgun (WGS) entry which is preliminary data.</text>
</comment>
<evidence type="ECO:0000259" key="4">
    <source>
        <dbReference type="SMART" id="SM00823"/>
    </source>
</evidence>
<dbReference type="Gene3D" id="3.40.50.720">
    <property type="entry name" value="NAD(P)-binding Rossmann-like Domain"/>
    <property type="match status" value="1"/>
</dbReference>
<name>A0A8H5HIW0_9AGAR</name>
<evidence type="ECO:0000256" key="2">
    <source>
        <dbReference type="ARBA" id="ARBA00022553"/>
    </source>
</evidence>
<dbReference type="Pfam" id="PF00501">
    <property type="entry name" value="AMP-binding"/>
    <property type="match status" value="1"/>
</dbReference>
<keyword evidence="1" id="KW-0596">Phosphopantetheine</keyword>
<protein>
    <recommendedName>
        <fullName evidence="4">Polyketide synthase-like phosphopantetheine-binding domain-containing protein</fullName>
    </recommendedName>
</protein>
<dbReference type="InterPro" id="IPR042099">
    <property type="entry name" value="ANL_N_sf"/>
</dbReference>
<sequence length="1088" mass="118792">MASSTLPPVLPTLHEDFQIPDIVDFNLKNNPEQPFYTYSDHKAPSGLAVITHLEFGRATHRAAHALRPNRADADGQVVAIIALVDTVVYQAILVGLIVAGFAPFPISPRNSPAAIANLLEKSSCRRVLTTNMTLKPLIDSLKLQFETTPLAEEVHIEEIPSLAEIYPHLAQETLEHPFQRYPPPSVRPSKNDVCLYLHSSGSMGFPKAIAQTYLAWYQWLSTPGMTEFRDHRPRLVLGCMSLPPFHALGVYFQHLVPLYGLISITTFPPTVTTPDQLPLILSPQNIIEHMKLTRANGLMVIPAILQAWAADPAIIEFMTTLEYIGYGGGPLPPQLGDMLVEAGVPLRCVYGGTEFGATTHFLPQQPGDEKEWQYVQFHDRVRPRWQPQGDGTFELQFLAWEKHRPMVLDLPDAEGYATSDICENHPTKKHLWKIVGRVDDVIIHSSGEKTVPSLIEVIIMSNPILQGVVMFGRQHDTTGILIEPSPGNEIDVDDQAQLATLRNKLWPVIEEANKTAPAFSRIFKEMILVTSKDKPLPRAGKGTVLRKAALNLYDAEIEALYATVELNAKSPESIRPPVTWSLADVQAWILAQVVDLTSRGDISLSADLFEQGFDSLTATFLRIRIVSALRSSHDAAIQSAANALTQNLVYSYPIVKDLAAHVVSLYASPTGVQNVIASGGTTQIEALIEKYTEGLDRSYGASTYTPTSAPIVLLTGSTGNLGAQLLAALLQDDRVEKVYAFNRPAEGSQSILERHLERFRDRGLDLALLDSQKLVFVVGDLTQPNLSLDRGMYGQLCRNVNIVIHNAWRLDFNLALAAFEPHIQGTRHLIDLVKSGPNASTARFVFASSVGAAQGWDTPRGPVPEEVIIDASVALGGGYGEAKYVCERVVAKSGLLGTSVRIGQISGGRPKGAWATTDWLPILVKSSITLGALPQAEGVVSWLPADAVAAALVDVALGSVPPTEFPSVLNLVHPRPVQWKAVVEGLRAAIKEVVGQDLRLVSFEEWIAAVEARSGDATGETLAATPAIKLLDFFRGMSQRPADEFGGVATFATDGMQRVSDAVGGLAQIQSDDVRLWAEYWRDVGFFD</sequence>
<dbReference type="PANTHER" id="PTHR43439">
    <property type="entry name" value="PHENYLACETATE-COENZYME A LIGASE"/>
    <property type="match status" value="1"/>
</dbReference>
<dbReference type="InterPro" id="IPR000873">
    <property type="entry name" value="AMP-dep_synth/lig_dom"/>
</dbReference>
<dbReference type="GO" id="GO:0031177">
    <property type="term" value="F:phosphopantetheine binding"/>
    <property type="evidence" value="ECO:0007669"/>
    <property type="project" value="InterPro"/>
</dbReference>
<dbReference type="InterPro" id="IPR051414">
    <property type="entry name" value="Adenylate-forming_Reductase"/>
</dbReference>
<dbReference type="SUPFAM" id="SSF47336">
    <property type="entry name" value="ACP-like"/>
    <property type="match status" value="1"/>
</dbReference>
<evidence type="ECO:0000256" key="1">
    <source>
        <dbReference type="ARBA" id="ARBA00022450"/>
    </source>
</evidence>
<dbReference type="EMBL" id="JAACJP010000005">
    <property type="protein sequence ID" value="KAF5384130.1"/>
    <property type="molecule type" value="Genomic_DNA"/>
</dbReference>
<keyword evidence="2" id="KW-0597">Phosphoprotein</keyword>
<evidence type="ECO:0000256" key="3">
    <source>
        <dbReference type="SAM" id="Phobius"/>
    </source>
</evidence>
<dbReference type="InterPro" id="IPR036291">
    <property type="entry name" value="NAD(P)-bd_dom_sf"/>
</dbReference>
<keyword evidence="6" id="KW-1185">Reference proteome</keyword>
<accession>A0A8H5HIW0</accession>
<dbReference type="Pfam" id="PF07993">
    <property type="entry name" value="NAD_binding_4"/>
    <property type="match status" value="1"/>
</dbReference>
<organism evidence="5 6">
    <name type="scientific">Tricholomella constricta</name>
    <dbReference type="NCBI Taxonomy" id="117010"/>
    <lineage>
        <taxon>Eukaryota</taxon>
        <taxon>Fungi</taxon>
        <taxon>Dikarya</taxon>
        <taxon>Basidiomycota</taxon>
        <taxon>Agaricomycotina</taxon>
        <taxon>Agaricomycetes</taxon>
        <taxon>Agaricomycetidae</taxon>
        <taxon>Agaricales</taxon>
        <taxon>Tricholomatineae</taxon>
        <taxon>Lyophyllaceae</taxon>
        <taxon>Tricholomella</taxon>
    </lineage>
</organism>
<reference evidence="5 6" key="1">
    <citation type="journal article" date="2020" name="ISME J.">
        <title>Uncovering the hidden diversity of litter-decomposition mechanisms in mushroom-forming fungi.</title>
        <authorList>
            <person name="Floudas D."/>
            <person name="Bentzer J."/>
            <person name="Ahren D."/>
            <person name="Johansson T."/>
            <person name="Persson P."/>
            <person name="Tunlid A."/>
        </authorList>
    </citation>
    <scope>NUCLEOTIDE SEQUENCE [LARGE SCALE GENOMIC DNA]</scope>
    <source>
        <strain evidence="5 6">CBS 661.87</strain>
    </source>
</reference>
<dbReference type="OrthoDB" id="429813at2759"/>
<keyword evidence="3" id="KW-1133">Transmembrane helix</keyword>
<evidence type="ECO:0000313" key="5">
    <source>
        <dbReference type="EMBL" id="KAF5384130.1"/>
    </source>
</evidence>
<keyword evidence="3" id="KW-0472">Membrane</keyword>
<dbReference type="Pfam" id="PF23562">
    <property type="entry name" value="AMP-binding_C_3"/>
    <property type="match status" value="1"/>
</dbReference>
<dbReference type="PANTHER" id="PTHR43439:SF2">
    <property type="entry name" value="ENZYME, PUTATIVE (JCVI)-RELATED"/>
    <property type="match status" value="1"/>
</dbReference>
<gene>
    <name evidence="5" type="ORF">D9615_003351</name>
</gene>
<feature type="domain" description="Polyketide synthase-like phosphopantetheine-binding" evidence="4">
    <location>
        <begin position="583"/>
        <end position="666"/>
    </location>
</feature>
<dbReference type="SMART" id="SM00823">
    <property type="entry name" value="PKS_PP"/>
    <property type="match status" value="1"/>
</dbReference>
<evidence type="ECO:0000313" key="6">
    <source>
        <dbReference type="Proteomes" id="UP000565441"/>
    </source>
</evidence>
<dbReference type="Proteomes" id="UP000565441">
    <property type="component" value="Unassembled WGS sequence"/>
</dbReference>
<dbReference type="Gene3D" id="1.10.1200.10">
    <property type="entry name" value="ACP-like"/>
    <property type="match status" value="1"/>
</dbReference>